<feature type="signal peptide" evidence="1">
    <location>
        <begin position="1"/>
        <end position="30"/>
    </location>
</feature>
<protein>
    <recommendedName>
        <fullName evidence="2">DUF7702 domain-containing protein</fullName>
    </recommendedName>
</protein>
<dbReference type="GeneID" id="63866613"/>
<evidence type="ECO:0000313" key="3">
    <source>
        <dbReference type="EMBL" id="RAK78061.1"/>
    </source>
</evidence>
<dbReference type="Pfam" id="PF24800">
    <property type="entry name" value="DUF7702"/>
    <property type="match status" value="1"/>
</dbReference>
<reference evidence="3 4" key="1">
    <citation type="submission" date="2018-02" db="EMBL/GenBank/DDBJ databases">
        <title>The genomes of Aspergillus section Nigri reveals drivers in fungal speciation.</title>
        <authorList>
            <consortium name="DOE Joint Genome Institute"/>
            <person name="Vesth T.C."/>
            <person name="Nybo J."/>
            <person name="Theobald S."/>
            <person name="Brandl J."/>
            <person name="Frisvad J.C."/>
            <person name="Nielsen K.F."/>
            <person name="Lyhne E.K."/>
            <person name="Kogle M.E."/>
            <person name="Kuo A."/>
            <person name="Riley R."/>
            <person name="Clum A."/>
            <person name="Nolan M."/>
            <person name="Lipzen A."/>
            <person name="Salamov A."/>
            <person name="Henrissat B."/>
            <person name="Wiebenga A."/>
            <person name="De vries R.P."/>
            <person name="Grigoriev I.V."/>
            <person name="Mortensen U.H."/>
            <person name="Andersen M.R."/>
            <person name="Baker S.E."/>
        </authorList>
    </citation>
    <scope>NUCLEOTIDE SEQUENCE [LARGE SCALE GENOMIC DNA]</scope>
    <source>
        <strain evidence="3 4">CBS 313.89</strain>
    </source>
</reference>
<dbReference type="AlphaFoldDB" id="A0A8G1W079"/>
<feature type="domain" description="DUF7702" evidence="2">
    <location>
        <begin position="60"/>
        <end position="106"/>
    </location>
</feature>
<dbReference type="RefSeq" id="XP_040802071.1">
    <property type="nucleotide sequence ID" value="XM_040949280.1"/>
</dbReference>
<sequence>MGDLKQLVGLSPLLLFTLGLLKCIFDETTTQRPSGLQIIDLHSGIFGIFGRLRPRPPTAARLLYSLISGFGHNPQFTLINGDSTIHIVMVIVEEVLVVCLYTVLRLMTPRSSVLPQMVGGGVLPERLSSLSHEAREDGGQQQQPLKP</sequence>
<keyword evidence="1" id="KW-0732">Signal</keyword>
<evidence type="ECO:0000259" key="2">
    <source>
        <dbReference type="Pfam" id="PF24800"/>
    </source>
</evidence>
<dbReference type="Proteomes" id="UP000249789">
    <property type="component" value="Unassembled WGS sequence"/>
</dbReference>
<gene>
    <name evidence="3" type="ORF">BO72DRAFT_507916</name>
</gene>
<name>A0A8G1W079_9EURO</name>
<keyword evidence="4" id="KW-1185">Reference proteome</keyword>
<proteinExistence type="predicted"/>
<evidence type="ECO:0000256" key="1">
    <source>
        <dbReference type="SAM" id="SignalP"/>
    </source>
</evidence>
<organism evidence="3 4">
    <name type="scientific">Aspergillus fijiensis CBS 313.89</name>
    <dbReference type="NCBI Taxonomy" id="1448319"/>
    <lineage>
        <taxon>Eukaryota</taxon>
        <taxon>Fungi</taxon>
        <taxon>Dikarya</taxon>
        <taxon>Ascomycota</taxon>
        <taxon>Pezizomycotina</taxon>
        <taxon>Eurotiomycetes</taxon>
        <taxon>Eurotiomycetidae</taxon>
        <taxon>Eurotiales</taxon>
        <taxon>Aspergillaceae</taxon>
        <taxon>Aspergillus</taxon>
    </lineage>
</organism>
<evidence type="ECO:0000313" key="4">
    <source>
        <dbReference type="Proteomes" id="UP000249789"/>
    </source>
</evidence>
<feature type="chain" id="PRO_5034600054" description="DUF7702 domain-containing protein" evidence="1">
    <location>
        <begin position="31"/>
        <end position="147"/>
    </location>
</feature>
<dbReference type="InterPro" id="IPR056119">
    <property type="entry name" value="DUF7702"/>
</dbReference>
<dbReference type="OrthoDB" id="2560628at2759"/>
<accession>A0A8G1W079</accession>
<dbReference type="VEuPathDB" id="FungiDB:BO72DRAFT_507916"/>
<dbReference type="EMBL" id="KZ824639">
    <property type="protein sequence ID" value="RAK78061.1"/>
    <property type="molecule type" value="Genomic_DNA"/>
</dbReference>